<dbReference type="OrthoDB" id="27224at2"/>
<dbReference type="RefSeq" id="WP_034435520.1">
    <property type="nucleotide sequence ID" value="NZ_CBTK010000278.1"/>
</dbReference>
<evidence type="ECO:0000313" key="2">
    <source>
        <dbReference type="Proteomes" id="UP000019184"/>
    </source>
</evidence>
<dbReference type="Pfam" id="PF16277">
    <property type="entry name" value="DUF4926"/>
    <property type="match status" value="1"/>
</dbReference>
<evidence type="ECO:0008006" key="3">
    <source>
        <dbReference type="Google" id="ProtNLM"/>
    </source>
</evidence>
<comment type="caution">
    <text evidence="1">The sequence shown here is derived from an EMBL/GenBank/DDBJ whole genome shotgun (WGS) entry which is preliminary data.</text>
</comment>
<dbReference type="InterPro" id="IPR032568">
    <property type="entry name" value="DUF4926"/>
</dbReference>
<dbReference type="Proteomes" id="UP000019184">
    <property type="component" value="Unassembled WGS sequence"/>
</dbReference>
<name>A0A7U7GF80_9GAMM</name>
<sequence>MINELDCIVLTTDIPEYGLAAGDIGAIVMVHEAGLGFEVEFVALDGETLAVASLSSAQIRPVAHREIAHARSVPA</sequence>
<dbReference type="AlphaFoldDB" id="A0A7U7GF80"/>
<organism evidence="1 2">
    <name type="scientific">Candidatus Contendobacter odensis Run_B_J11</name>
    <dbReference type="NCBI Taxonomy" id="1400861"/>
    <lineage>
        <taxon>Bacteria</taxon>
        <taxon>Pseudomonadati</taxon>
        <taxon>Pseudomonadota</taxon>
        <taxon>Gammaproteobacteria</taxon>
        <taxon>Candidatus Competibacteraceae</taxon>
        <taxon>Candidatus Contendibacter</taxon>
    </lineage>
</organism>
<dbReference type="EMBL" id="CBTK010000278">
    <property type="protein sequence ID" value="CDH46801.1"/>
    <property type="molecule type" value="Genomic_DNA"/>
</dbReference>
<keyword evidence="2" id="KW-1185">Reference proteome</keyword>
<protein>
    <recommendedName>
        <fullName evidence="3">DUF4926 domain-containing protein</fullName>
    </recommendedName>
</protein>
<reference evidence="1 2" key="1">
    <citation type="journal article" date="2014" name="ISME J.">
        <title>Candidatus Competibacter-lineage genomes retrieved from metagenomes reveal functional metabolic diversity.</title>
        <authorList>
            <person name="McIlroy S.J."/>
            <person name="Albertsen M."/>
            <person name="Andresen E.K."/>
            <person name="Saunders A.M."/>
            <person name="Kristiansen R."/>
            <person name="Stokholm-Bjerregaard M."/>
            <person name="Nielsen K.L."/>
            <person name="Nielsen P.H."/>
        </authorList>
    </citation>
    <scope>NUCLEOTIDE SEQUENCE [LARGE SCALE GENOMIC DNA]</scope>
    <source>
        <strain evidence="1 2">Run_B_J11</strain>
    </source>
</reference>
<accession>A0A7U7GF80</accession>
<proteinExistence type="predicted"/>
<evidence type="ECO:0000313" key="1">
    <source>
        <dbReference type="EMBL" id="CDH46801.1"/>
    </source>
</evidence>
<gene>
    <name evidence="1" type="ORF">BN874_610012</name>
</gene>